<dbReference type="Pfam" id="PF13302">
    <property type="entry name" value="Acetyltransf_3"/>
    <property type="match status" value="1"/>
</dbReference>
<proteinExistence type="predicted"/>
<evidence type="ECO:0000313" key="3">
    <source>
        <dbReference type="Proteomes" id="UP000585638"/>
    </source>
</evidence>
<dbReference type="Proteomes" id="UP000585638">
    <property type="component" value="Unassembled WGS sequence"/>
</dbReference>
<dbReference type="RefSeq" id="WP_184866068.1">
    <property type="nucleotide sequence ID" value="NZ_BAAAWY010000025.1"/>
</dbReference>
<feature type="domain" description="N-acetyltransferase" evidence="1">
    <location>
        <begin position="14"/>
        <end position="159"/>
    </location>
</feature>
<protein>
    <submittedName>
        <fullName evidence="2">RimJ/RimL family protein N-acetyltransferase</fullName>
    </submittedName>
</protein>
<evidence type="ECO:0000259" key="1">
    <source>
        <dbReference type="PROSITE" id="PS51186"/>
    </source>
</evidence>
<dbReference type="CDD" id="cd04301">
    <property type="entry name" value="NAT_SF"/>
    <property type="match status" value="1"/>
</dbReference>
<dbReference type="Gene3D" id="3.40.630.30">
    <property type="match status" value="1"/>
</dbReference>
<dbReference type="InterPro" id="IPR000182">
    <property type="entry name" value="GNAT_dom"/>
</dbReference>
<keyword evidence="2" id="KW-0808">Transferase</keyword>
<comment type="caution">
    <text evidence="2">The sequence shown here is derived from an EMBL/GenBank/DDBJ whole genome shotgun (WGS) entry which is preliminary data.</text>
</comment>
<evidence type="ECO:0000313" key="2">
    <source>
        <dbReference type="EMBL" id="MBB5894224.1"/>
    </source>
</evidence>
<gene>
    <name evidence="2" type="ORF">BJ998_005420</name>
</gene>
<dbReference type="GO" id="GO:0016747">
    <property type="term" value="F:acyltransferase activity, transferring groups other than amino-acyl groups"/>
    <property type="evidence" value="ECO:0007669"/>
    <property type="project" value="InterPro"/>
</dbReference>
<keyword evidence="3" id="KW-1185">Reference proteome</keyword>
<dbReference type="InterPro" id="IPR016181">
    <property type="entry name" value="Acyl_CoA_acyltransferase"/>
</dbReference>
<dbReference type="EMBL" id="JACHIR010000001">
    <property type="protein sequence ID" value="MBB5894224.1"/>
    <property type="molecule type" value="Genomic_DNA"/>
</dbReference>
<dbReference type="PROSITE" id="PS51186">
    <property type="entry name" value="GNAT"/>
    <property type="match status" value="1"/>
</dbReference>
<accession>A0A7W9KKI0</accession>
<name>A0A7W9KKI0_9PSEU</name>
<dbReference type="PANTHER" id="PTHR43792">
    <property type="entry name" value="GNAT FAMILY, PUTATIVE (AFU_ORTHOLOGUE AFUA_3G00765)-RELATED-RELATED"/>
    <property type="match status" value="1"/>
</dbReference>
<dbReference type="AlphaFoldDB" id="A0A7W9KKI0"/>
<organism evidence="2 3">
    <name type="scientific">Kutzneria kofuensis</name>
    <dbReference type="NCBI Taxonomy" id="103725"/>
    <lineage>
        <taxon>Bacteria</taxon>
        <taxon>Bacillati</taxon>
        <taxon>Actinomycetota</taxon>
        <taxon>Actinomycetes</taxon>
        <taxon>Pseudonocardiales</taxon>
        <taxon>Pseudonocardiaceae</taxon>
        <taxon>Kutzneria</taxon>
    </lineage>
</organism>
<reference evidence="2 3" key="1">
    <citation type="submission" date="2020-08" db="EMBL/GenBank/DDBJ databases">
        <title>Sequencing the genomes of 1000 actinobacteria strains.</title>
        <authorList>
            <person name="Klenk H.-P."/>
        </authorList>
    </citation>
    <scope>NUCLEOTIDE SEQUENCE [LARGE SCALE GENOMIC DNA]</scope>
    <source>
        <strain evidence="2 3">DSM 43851</strain>
    </source>
</reference>
<dbReference type="InterPro" id="IPR051531">
    <property type="entry name" value="N-acetyltransferase"/>
</dbReference>
<dbReference type="SUPFAM" id="SSF55729">
    <property type="entry name" value="Acyl-CoA N-acyltransferases (Nat)"/>
    <property type="match status" value="1"/>
</dbReference>
<sequence length="159" mass="18007">MTSSPVEPLTTQRLSLHRVTMDDLDDFLALHAVESKPRSVEVITKLLQDFCAVWDAGEHGYWRIVLGDRTAGYGGVKPKTWRGRKVWNLYYRIWPELQGKGVATEMARKAISVATQLHPDWPVLVETRPDNVPSIRLAESVGMTRHPDADGWAVFLLEN</sequence>